<dbReference type="SUPFAM" id="SSF53335">
    <property type="entry name" value="S-adenosyl-L-methionine-dependent methyltransferases"/>
    <property type="match status" value="1"/>
</dbReference>
<feature type="active site" evidence="5">
    <location>
        <position position="79"/>
    </location>
</feature>
<protein>
    <recommendedName>
        <fullName evidence="7">Cytosine-specific methyltransferase</fullName>
        <ecNumber evidence="7">2.1.1.37</ecNumber>
    </recommendedName>
</protein>
<keyword evidence="1 5" id="KW-0489">Methyltransferase</keyword>
<evidence type="ECO:0000256" key="6">
    <source>
        <dbReference type="RuleBase" id="RU000416"/>
    </source>
</evidence>
<keyword evidence="2 5" id="KW-0808">Transferase</keyword>
<evidence type="ECO:0000256" key="3">
    <source>
        <dbReference type="ARBA" id="ARBA00022691"/>
    </source>
</evidence>
<name>A0A8A4ZF45_9MICO</name>
<keyword evidence="4" id="KW-0680">Restriction system</keyword>
<dbReference type="KEGG" id="psic:J4E96_03130"/>
<keyword evidence="9" id="KW-1185">Reference proteome</keyword>
<dbReference type="InterPro" id="IPR050750">
    <property type="entry name" value="C5-MTase"/>
</dbReference>
<dbReference type="InterPro" id="IPR018117">
    <property type="entry name" value="C5_DNA_meth_AS"/>
</dbReference>
<dbReference type="AlphaFoldDB" id="A0A8A4ZF45"/>
<comment type="similarity">
    <text evidence="5 6">Belongs to the class I-like SAM-binding methyltransferase superfamily. C5-methyltransferase family.</text>
</comment>
<dbReference type="PANTHER" id="PTHR46098:SF1">
    <property type="entry name" value="TRNA (CYTOSINE(38)-C(5))-METHYLTRANSFERASE"/>
    <property type="match status" value="1"/>
</dbReference>
<dbReference type="Gene3D" id="3.90.120.10">
    <property type="entry name" value="DNA Methylase, subunit A, domain 2"/>
    <property type="match status" value="1"/>
</dbReference>
<evidence type="ECO:0000256" key="1">
    <source>
        <dbReference type="ARBA" id="ARBA00022603"/>
    </source>
</evidence>
<gene>
    <name evidence="8" type="primary">dcm</name>
    <name evidence="8" type="ORF">J4E96_03130</name>
</gene>
<evidence type="ECO:0000313" key="8">
    <source>
        <dbReference type="EMBL" id="QTE30031.1"/>
    </source>
</evidence>
<dbReference type="EC" id="2.1.1.37" evidence="7"/>
<dbReference type="PANTHER" id="PTHR46098">
    <property type="entry name" value="TRNA (CYTOSINE(38)-C(5))-METHYLTRANSFERASE"/>
    <property type="match status" value="1"/>
</dbReference>
<dbReference type="GO" id="GO:0003886">
    <property type="term" value="F:DNA (cytosine-5-)-methyltransferase activity"/>
    <property type="evidence" value="ECO:0007669"/>
    <property type="project" value="UniProtKB-EC"/>
</dbReference>
<keyword evidence="3 5" id="KW-0949">S-adenosyl-L-methionine</keyword>
<dbReference type="Pfam" id="PF00145">
    <property type="entry name" value="DNA_methylase"/>
    <property type="match status" value="1"/>
</dbReference>
<organism evidence="8 9">
    <name type="scientific">Pengzhenrongella sicca</name>
    <dbReference type="NCBI Taxonomy" id="2819238"/>
    <lineage>
        <taxon>Bacteria</taxon>
        <taxon>Bacillati</taxon>
        <taxon>Actinomycetota</taxon>
        <taxon>Actinomycetes</taxon>
        <taxon>Micrococcales</taxon>
        <taxon>Pengzhenrongella</taxon>
    </lineage>
</organism>
<evidence type="ECO:0000256" key="5">
    <source>
        <dbReference type="PROSITE-ProRule" id="PRU01016"/>
    </source>
</evidence>
<accession>A0A8A4ZF45</accession>
<dbReference type="PROSITE" id="PS00094">
    <property type="entry name" value="C5_MTASE_1"/>
    <property type="match status" value="1"/>
</dbReference>
<dbReference type="RefSeq" id="WP_227424347.1">
    <property type="nucleotide sequence ID" value="NZ_CP071868.1"/>
</dbReference>
<dbReference type="NCBIfam" id="TIGR00675">
    <property type="entry name" value="dcm"/>
    <property type="match status" value="1"/>
</dbReference>
<dbReference type="InterPro" id="IPR001525">
    <property type="entry name" value="C5_MeTfrase"/>
</dbReference>
<dbReference type="PRINTS" id="PR00105">
    <property type="entry name" value="C5METTRFRASE"/>
</dbReference>
<dbReference type="GO" id="GO:0009307">
    <property type="term" value="P:DNA restriction-modification system"/>
    <property type="evidence" value="ECO:0007669"/>
    <property type="project" value="UniProtKB-KW"/>
</dbReference>
<sequence>MSQSAPFRYADLFAGIGGFAAALNGFGGEHAYSVEIDSPAARVYALNWGHDPLGDITQDATDTVMNVGQHDILAGGFPCQPFSKSGAQKGMDEIRGTLFFNIMEAIQARRPTVVVLENVRNLVGPRHTHEWAVIIERLRAEGYQVSETPAIFSPHQIDPSFGGSPQVRDRVLITATRVPDGHVADPIVDPVTLLPEVRMHREWDLAEDLPLEDAQDVPGTALSNDEITWVEHWDKWVQVMLALRAADADAAGEPARRLPGFPIWANVWVISPKERNDLMHPGGVRVPAWKAVFLEKNWYLYDRLRQADPRWLATWLAKTRTFPESRQKLEWQAQDETSMWNCVISLRPSGLRVKRMTHLPALVAITQTPILGPRRRRLSPREAARLQGMPDEYDFGAQRDALTYKQLGNGVNVGVVWNVLKAHVERDRELLLATAKGRSIYTAISSAPAHPTERVRRALRQSLDFVPTH</sequence>
<reference evidence="8" key="1">
    <citation type="submission" date="2021-03" db="EMBL/GenBank/DDBJ databases">
        <title>Pengzhenrongella sicca gen. nov., sp. nov., a new member of suborder Micrococcineae isolated from High-Arctic tundra soil.</title>
        <authorList>
            <person name="Peng F."/>
        </authorList>
    </citation>
    <scope>NUCLEOTIDE SEQUENCE</scope>
    <source>
        <strain evidence="8">LRZ-2</strain>
    </source>
</reference>
<evidence type="ECO:0000256" key="2">
    <source>
        <dbReference type="ARBA" id="ARBA00022679"/>
    </source>
</evidence>
<dbReference type="REBASE" id="495076">
    <property type="entry name" value="M.MbaLRZ2ORF3130P"/>
</dbReference>
<evidence type="ECO:0000256" key="4">
    <source>
        <dbReference type="ARBA" id="ARBA00022747"/>
    </source>
</evidence>
<dbReference type="GO" id="GO:0032259">
    <property type="term" value="P:methylation"/>
    <property type="evidence" value="ECO:0007669"/>
    <property type="project" value="UniProtKB-KW"/>
</dbReference>
<dbReference type="InterPro" id="IPR029063">
    <property type="entry name" value="SAM-dependent_MTases_sf"/>
</dbReference>
<dbReference type="EMBL" id="CP071868">
    <property type="protein sequence ID" value="QTE30031.1"/>
    <property type="molecule type" value="Genomic_DNA"/>
</dbReference>
<dbReference type="Proteomes" id="UP000663937">
    <property type="component" value="Chromosome"/>
</dbReference>
<dbReference type="PROSITE" id="PS51679">
    <property type="entry name" value="SAM_MT_C5"/>
    <property type="match status" value="1"/>
</dbReference>
<evidence type="ECO:0000313" key="9">
    <source>
        <dbReference type="Proteomes" id="UP000663937"/>
    </source>
</evidence>
<dbReference type="Gene3D" id="3.40.50.150">
    <property type="entry name" value="Vaccinia Virus protein VP39"/>
    <property type="match status" value="1"/>
</dbReference>
<proteinExistence type="inferred from homology"/>
<comment type="catalytic activity">
    <reaction evidence="7">
        <text>a 2'-deoxycytidine in DNA + S-adenosyl-L-methionine = a 5-methyl-2'-deoxycytidine in DNA + S-adenosyl-L-homocysteine + H(+)</text>
        <dbReference type="Rhea" id="RHEA:13681"/>
        <dbReference type="Rhea" id="RHEA-COMP:11369"/>
        <dbReference type="Rhea" id="RHEA-COMP:11370"/>
        <dbReference type="ChEBI" id="CHEBI:15378"/>
        <dbReference type="ChEBI" id="CHEBI:57856"/>
        <dbReference type="ChEBI" id="CHEBI:59789"/>
        <dbReference type="ChEBI" id="CHEBI:85452"/>
        <dbReference type="ChEBI" id="CHEBI:85454"/>
        <dbReference type="EC" id="2.1.1.37"/>
    </reaction>
</comment>
<evidence type="ECO:0000256" key="7">
    <source>
        <dbReference type="RuleBase" id="RU000417"/>
    </source>
</evidence>